<dbReference type="OMA" id="KQRTEAH"/>
<evidence type="ECO:0000259" key="2">
    <source>
        <dbReference type="PROSITE" id="PS51718"/>
    </source>
</evidence>
<dbReference type="GO" id="GO:0005874">
    <property type="term" value="C:microtubule"/>
    <property type="evidence" value="ECO:0007669"/>
    <property type="project" value="TreeGrafter"/>
</dbReference>
<sequence>MSILNEPERIITKEQLDAISANVQNSLQQQAAEKARMIQNDSQTEEDRDTIQQVETNQRESEAQYAQQMEIERPQQEENQQIFPNPPSQQYEFSSQNVIPMEELTTQQSEHIFTQNTLEPERNFASQATLPEITASQKEAPQQKFMPPVGSSQIETFVVAPPENMPSSQQPPKVPETIKAAPRIEVAQPTYLEPVNNTPMQVEPPQIRETTTPINTIPKQPVQPVVHHENNTTRETTSKIYPPKVVQKQAVIQHPKPIQVGPQQQKMRPAQPLPSSRQSVQQNQPPKSLPTKAQVVATPTQPQQQSAEQFSGFQIPPNFAQLSPEMQQQFMAMLMPQIAASKQTAETSTAKKGVKRRRQIDDELYREIRQKTDAERTRVEKQGGTNRSTQKLHKLFNDLQSLSTSLGIPIETPEIVVVGMQSDGKSSFIEALVGFQFNVVESTIGTRRPLILQMFNNPDKRTPRCCFADENGVFEEREIPVEYLSREIANRTCDVAGRNNVSNKPLILRVEFAGCSNLNIIDTPGFRIGGEEGLRDDISKMVKELITPPNRIIVCLEQSTTEWANSVSRPIVREVDPEFKRTVLINTKFDNRVKELTDKNSVDVYLSGDKLIIGDKKPFFISLPCKRNISMEQYPDYITDSYISDYRQLLEIGFEEQKFVEQIGFPRAKMFLENLLQNKYKESLAPTAVKLASLVEKSKREIMLMEKEMTHIEPALLRQRSVRFIQLFSKNVTELLEGRAGVDPNIYGQTVSDEGLDNPNNDVTKLFGGAQIQRTLQLYENKLKSLDFISPTKDEVMGAFGMGRNDEKAARIVVANVAVMGIKPLMEQAIEKVCCNLVRLFDITTAIVKDTPNGRAIPEQKQEDVFKFEVPENKVEVGVTGLVRFEGFVTVLKQGFMTFIDKLKIECTNKLVDDFWATVRSAESATGNVGERGDKVAAMAEQLFQVIKERMTSLVIGKIKTFVVFPVRDNLLSWLLDGFLGLAPDKYEQLFNFSEEALRKQVAELHQQHTVCEQNYMKFTGMIKELDNSQPETQTKEREM</sequence>
<dbReference type="GO" id="GO:0003924">
    <property type="term" value="F:GTPase activity"/>
    <property type="evidence" value="ECO:0007669"/>
    <property type="project" value="InterPro"/>
</dbReference>
<dbReference type="Pfam" id="PF00350">
    <property type="entry name" value="Dynamin_N"/>
    <property type="match status" value="1"/>
</dbReference>
<organism evidence="3 4">
    <name type="scientific">Entamoeba invadens IP1</name>
    <dbReference type="NCBI Taxonomy" id="370355"/>
    <lineage>
        <taxon>Eukaryota</taxon>
        <taxon>Amoebozoa</taxon>
        <taxon>Evosea</taxon>
        <taxon>Archamoebae</taxon>
        <taxon>Mastigamoebida</taxon>
        <taxon>Entamoebidae</taxon>
        <taxon>Entamoeba</taxon>
    </lineage>
</organism>
<feature type="compositionally biased region" description="Polar residues" evidence="1">
    <location>
        <begin position="77"/>
        <end position="92"/>
    </location>
</feature>
<dbReference type="GeneID" id="14882416"/>
<protein>
    <recommendedName>
        <fullName evidence="2">Dynamin-type G domain-containing protein</fullName>
    </recommendedName>
</protein>
<dbReference type="InterPro" id="IPR045063">
    <property type="entry name" value="Dynamin_N"/>
</dbReference>
<dbReference type="Proteomes" id="UP000014680">
    <property type="component" value="Unassembled WGS sequence"/>
</dbReference>
<feature type="domain" description="Dynamin-type G" evidence="2">
    <location>
        <begin position="409"/>
        <end position="685"/>
    </location>
</feature>
<dbReference type="AlphaFoldDB" id="A0A0A1TY98"/>
<feature type="compositionally biased region" description="Low complexity" evidence="1">
    <location>
        <begin position="293"/>
        <end position="305"/>
    </location>
</feature>
<accession>A0A0A1TY98</accession>
<feature type="region of interest" description="Disordered" evidence="1">
    <location>
        <begin position="255"/>
        <end position="309"/>
    </location>
</feature>
<dbReference type="PANTHER" id="PTHR11566">
    <property type="entry name" value="DYNAMIN"/>
    <property type="match status" value="1"/>
</dbReference>
<feature type="region of interest" description="Disordered" evidence="1">
    <location>
        <begin position="73"/>
        <end position="92"/>
    </location>
</feature>
<dbReference type="KEGG" id="eiv:EIN_376410"/>
<dbReference type="GO" id="GO:0016020">
    <property type="term" value="C:membrane"/>
    <property type="evidence" value="ECO:0007669"/>
    <property type="project" value="TreeGrafter"/>
</dbReference>
<dbReference type="PRINTS" id="PR00195">
    <property type="entry name" value="DYNAMIN"/>
</dbReference>
<dbReference type="SUPFAM" id="SSF52540">
    <property type="entry name" value="P-loop containing nucleoside triphosphate hydrolases"/>
    <property type="match status" value="1"/>
</dbReference>
<reference evidence="3 4" key="1">
    <citation type="submission" date="2012-10" db="EMBL/GenBank/DDBJ databases">
        <authorList>
            <person name="Zafar N."/>
            <person name="Inman J."/>
            <person name="Hall N."/>
            <person name="Lorenzi H."/>
            <person name="Caler E."/>
        </authorList>
    </citation>
    <scope>NUCLEOTIDE SEQUENCE [LARGE SCALE GENOMIC DNA]</scope>
    <source>
        <strain evidence="3 4">IP1</strain>
    </source>
</reference>
<dbReference type="GO" id="GO:0005737">
    <property type="term" value="C:cytoplasm"/>
    <property type="evidence" value="ECO:0007669"/>
    <property type="project" value="TreeGrafter"/>
</dbReference>
<proteinExistence type="predicted"/>
<dbReference type="EMBL" id="KB207268">
    <property type="protein sequence ID" value="ELP83476.1"/>
    <property type="molecule type" value="Genomic_DNA"/>
</dbReference>
<dbReference type="PROSITE" id="PS51718">
    <property type="entry name" value="G_DYNAMIN_2"/>
    <property type="match status" value="1"/>
</dbReference>
<dbReference type="InterPro" id="IPR022812">
    <property type="entry name" value="Dynamin"/>
</dbReference>
<evidence type="ECO:0000313" key="4">
    <source>
        <dbReference type="Proteomes" id="UP000014680"/>
    </source>
</evidence>
<dbReference type="InterPro" id="IPR027417">
    <property type="entry name" value="P-loop_NTPase"/>
</dbReference>
<dbReference type="PANTHER" id="PTHR11566:SF169">
    <property type="entry name" value="DYNAMIN-LIKE PROTEIN C"/>
    <property type="match status" value="1"/>
</dbReference>
<dbReference type="CDD" id="cd08771">
    <property type="entry name" value="DLP_1"/>
    <property type="match status" value="1"/>
</dbReference>
<evidence type="ECO:0000313" key="3">
    <source>
        <dbReference type="EMBL" id="ELP83476.1"/>
    </source>
</evidence>
<feature type="compositionally biased region" description="Polar residues" evidence="1">
    <location>
        <begin position="273"/>
        <end position="286"/>
    </location>
</feature>
<dbReference type="OrthoDB" id="5061070at2759"/>
<dbReference type="RefSeq" id="XP_004182822.1">
    <property type="nucleotide sequence ID" value="XM_004182774.1"/>
</dbReference>
<keyword evidence="4" id="KW-1185">Reference proteome</keyword>
<dbReference type="SMART" id="SM00053">
    <property type="entry name" value="DYNc"/>
    <property type="match status" value="1"/>
</dbReference>
<name>A0A0A1TY98_ENTIV</name>
<dbReference type="InterPro" id="IPR001401">
    <property type="entry name" value="Dynamin_GTPase"/>
</dbReference>
<evidence type="ECO:0000256" key="1">
    <source>
        <dbReference type="SAM" id="MobiDB-lite"/>
    </source>
</evidence>
<dbReference type="Gene3D" id="3.40.50.300">
    <property type="entry name" value="P-loop containing nucleotide triphosphate hydrolases"/>
    <property type="match status" value="1"/>
</dbReference>
<dbReference type="VEuPathDB" id="AmoebaDB:EIN_376410"/>
<gene>
    <name evidence="3" type="ORF">EIN_376410</name>
</gene>
<dbReference type="InterPro" id="IPR030381">
    <property type="entry name" value="G_DYNAMIN_dom"/>
</dbReference>
<dbReference type="GO" id="GO:0008017">
    <property type="term" value="F:microtubule binding"/>
    <property type="evidence" value="ECO:0007669"/>
    <property type="project" value="TreeGrafter"/>
</dbReference>
<dbReference type="GO" id="GO:0005525">
    <property type="term" value="F:GTP binding"/>
    <property type="evidence" value="ECO:0007669"/>
    <property type="project" value="InterPro"/>
</dbReference>